<comment type="caution">
    <text evidence="1">The sequence shown here is derived from an EMBL/GenBank/DDBJ whole genome shotgun (WGS) entry which is preliminary data.</text>
</comment>
<keyword evidence="2" id="KW-1185">Reference proteome</keyword>
<organism evidence="1 2">
    <name type="scientific">Roseococcus pinisoli</name>
    <dbReference type="NCBI Taxonomy" id="2835040"/>
    <lineage>
        <taxon>Bacteria</taxon>
        <taxon>Pseudomonadati</taxon>
        <taxon>Pseudomonadota</taxon>
        <taxon>Alphaproteobacteria</taxon>
        <taxon>Acetobacterales</taxon>
        <taxon>Roseomonadaceae</taxon>
        <taxon>Roseococcus</taxon>
    </lineage>
</organism>
<accession>A0ABS5QF32</accession>
<dbReference type="Gene3D" id="1.10.3420.10">
    <property type="entry name" value="putative ntp pyrophosphohydrolase like domain"/>
    <property type="match status" value="1"/>
</dbReference>
<dbReference type="InterPro" id="IPR021130">
    <property type="entry name" value="PRib-ATP_PPHydrolase-like"/>
</dbReference>
<reference evidence="1 2" key="1">
    <citation type="submission" date="2021-05" db="EMBL/GenBank/DDBJ databases">
        <title>Roseococcus sp. XZZS9, whole genome shotgun sequencing project.</title>
        <authorList>
            <person name="Zhao G."/>
            <person name="Shen L."/>
        </authorList>
    </citation>
    <scope>NUCLEOTIDE SEQUENCE [LARGE SCALE GENOMIC DNA]</scope>
    <source>
        <strain evidence="1 2">XZZS9</strain>
    </source>
</reference>
<dbReference type="Pfam" id="PF01503">
    <property type="entry name" value="PRA-PH"/>
    <property type="match status" value="1"/>
</dbReference>
<evidence type="ECO:0008006" key="3">
    <source>
        <dbReference type="Google" id="ProtNLM"/>
    </source>
</evidence>
<proteinExistence type="predicted"/>
<gene>
    <name evidence="1" type="ORF">KHU32_15275</name>
</gene>
<evidence type="ECO:0000313" key="2">
    <source>
        <dbReference type="Proteomes" id="UP000766336"/>
    </source>
</evidence>
<name>A0ABS5QF32_9PROT</name>
<dbReference type="InterPro" id="IPR023292">
    <property type="entry name" value="NTP_PyroPHydrolase-like_dom_sf"/>
</dbReference>
<protein>
    <recommendedName>
        <fullName evidence="3">Phosphoribosyl-ATP diphosphatase</fullName>
    </recommendedName>
</protein>
<dbReference type="Proteomes" id="UP000766336">
    <property type="component" value="Unassembled WGS sequence"/>
</dbReference>
<dbReference type="RefSeq" id="WP_213671018.1">
    <property type="nucleotide sequence ID" value="NZ_JAHCDA010000003.1"/>
</dbReference>
<dbReference type="EMBL" id="JAHCDA010000003">
    <property type="protein sequence ID" value="MBS7812310.1"/>
    <property type="molecule type" value="Genomic_DNA"/>
</dbReference>
<evidence type="ECO:0000313" key="1">
    <source>
        <dbReference type="EMBL" id="MBS7812310.1"/>
    </source>
</evidence>
<sequence>MSIFEQERVFVEAMGQTTTVLNIKQAELYKKLTEEEKKEFDEAWEAGDRIEMADAIIDSIVVWTNLGLSLGLPMQALWDEVLRSNMAKIGPDGKVTRREDGKVLKPAGWTAPDIAGVLEIHETLAADAS</sequence>